<organism evidence="1 2">
    <name type="scientific">Staurois parvus</name>
    <dbReference type="NCBI Taxonomy" id="386267"/>
    <lineage>
        <taxon>Eukaryota</taxon>
        <taxon>Metazoa</taxon>
        <taxon>Chordata</taxon>
        <taxon>Craniata</taxon>
        <taxon>Vertebrata</taxon>
        <taxon>Euteleostomi</taxon>
        <taxon>Amphibia</taxon>
        <taxon>Batrachia</taxon>
        <taxon>Anura</taxon>
        <taxon>Neobatrachia</taxon>
        <taxon>Ranoidea</taxon>
        <taxon>Ranidae</taxon>
        <taxon>Staurois</taxon>
    </lineage>
</organism>
<proteinExistence type="predicted"/>
<reference evidence="1" key="1">
    <citation type="submission" date="2023-05" db="EMBL/GenBank/DDBJ databases">
        <authorList>
            <person name="Stuckert A."/>
        </authorList>
    </citation>
    <scope>NUCLEOTIDE SEQUENCE</scope>
</reference>
<evidence type="ECO:0008006" key="3">
    <source>
        <dbReference type="Google" id="ProtNLM"/>
    </source>
</evidence>
<evidence type="ECO:0000313" key="2">
    <source>
        <dbReference type="Proteomes" id="UP001162483"/>
    </source>
</evidence>
<accession>A0ABN9E785</accession>
<dbReference type="EMBL" id="CATNWA010015098">
    <property type="protein sequence ID" value="CAI9579481.1"/>
    <property type="molecule type" value="Genomic_DNA"/>
</dbReference>
<comment type="caution">
    <text evidence="1">The sequence shown here is derived from an EMBL/GenBank/DDBJ whole genome shotgun (WGS) entry which is preliminary data.</text>
</comment>
<dbReference type="PANTHER" id="PTHR47306:SF2">
    <property type="entry name" value="CORE-BINDING (CB) DOMAIN-CONTAINING PROTEIN"/>
    <property type="match status" value="1"/>
</dbReference>
<evidence type="ECO:0000313" key="1">
    <source>
        <dbReference type="EMBL" id="CAI9579481.1"/>
    </source>
</evidence>
<dbReference type="PANTHER" id="PTHR47306">
    <property type="entry name" value="SI:CH211-178J18.4-RELATED"/>
    <property type="match status" value="1"/>
</dbReference>
<sequence length="349" mass="40645">MKTGLLVKHPEDSPLMVGFRKFLEASYSTSFINHQVPCVARYLYFMDPREVSVKCIYNIRKTVEFFVQLNALNTSKPTARNYLESIKSFVKYVASEEQFLEEDPALPHAVEKFFTAAKYILIGIRRRKVPTQPGKENHACTPEGCQRLLTTVKPYFLSLIIRVKSMGDLEDRDYNALCNYLVALLILQHLQSPTVVRDMTVHQWLLRSHLTVQVGEEAIEVAVIRVEQRTAEMRQIAIIALEKQEEMWFDTFFRKVRPVFMKNVNKGEDHFFVATNGGKIKNLTYNHKKFHERFHLPEVKVQQVRKVFEQCCLSRCNDEEQQLLRKHLRLSPQAAKPSETDLVRAAVLW</sequence>
<dbReference type="Proteomes" id="UP001162483">
    <property type="component" value="Unassembled WGS sequence"/>
</dbReference>
<protein>
    <recommendedName>
        <fullName evidence="3">Core-binding (CB) domain-containing protein</fullName>
    </recommendedName>
</protein>
<keyword evidence="2" id="KW-1185">Reference proteome</keyword>
<gene>
    <name evidence="1" type="ORF">SPARVUS_LOCUS9080490</name>
</gene>
<name>A0ABN9E785_9NEOB</name>